<dbReference type="PROSITE" id="PS51318">
    <property type="entry name" value="TAT"/>
    <property type="match status" value="1"/>
</dbReference>
<keyword evidence="3 9" id="KW-0813">Transport</keyword>
<keyword evidence="13" id="KW-1185">Reference proteome</keyword>
<evidence type="ECO:0000256" key="3">
    <source>
        <dbReference type="ARBA" id="ARBA00022448"/>
    </source>
</evidence>
<dbReference type="RefSeq" id="WP_345016281.1">
    <property type="nucleotide sequence ID" value="NZ_BAABDO010000001.1"/>
</dbReference>
<evidence type="ECO:0000256" key="10">
    <source>
        <dbReference type="SAM" id="MobiDB-lite"/>
    </source>
</evidence>
<dbReference type="SUPFAM" id="SSF161098">
    <property type="entry name" value="MetI-like"/>
    <property type="match status" value="1"/>
</dbReference>
<comment type="subcellular location">
    <subcellularLocation>
        <location evidence="1">Cell inner membrane</location>
    </subcellularLocation>
    <subcellularLocation>
        <location evidence="2 9">Cell membrane</location>
        <topology evidence="2 9">Multi-pass membrane protein</topology>
    </subcellularLocation>
</comment>
<evidence type="ECO:0000256" key="6">
    <source>
        <dbReference type="ARBA" id="ARBA00022692"/>
    </source>
</evidence>
<evidence type="ECO:0000256" key="7">
    <source>
        <dbReference type="ARBA" id="ARBA00022989"/>
    </source>
</evidence>
<evidence type="ECO:0000259" key="11">
    <source>
        <dbReference type="PROSITE" id="PS50928"/>
    </source>
</evidence>
<comment type="caution">
    <text evidence="12">The sequence shown here is derived from an EMBL/GenBank/DDBJ whole genome shotgun (WGS) entry which is preliminary data.</text>
</comment>
<feature type="compositionally biased region" description="Polar residues" evidence="10">
    <location>
        <begin position="673"/>
        <end position="683"/>
    </location>
</feature>
<keyword evidence="5" id="KW-0997">Cell inner membrane</keyword>
<feature type="region of interest" description="Disordered" evidence="10">
    <location>
        <begin position="641"/>
        <end position="683"/>
    </location>
</feature>
<evidence type="ECO:0000256" key="1">
    <source>
        <dbReference type="ARBA" id="ARBA00004533"/>
    </source>
</evidence>
<protein>
    <recommendedName>
        <fullName evidence="11">ABC transmembrane type-1 domain-containing protein</fullName>
    </recommendedName>
</protein>
<dbReference type="EMBL" id="BAABDO010000001">
    <property type="protein sequence ID" value="GAA4127016.1"/>
    <property type="molecule type" value="Genomic_DNA"/>
</dbReference>
<feature type="transmembrane region" description="Helical" evidence="9">
    <location>
        <begin position="612"/>
        <end position="631"/>
    </location>
</feature>
<dbReference type="Pfam" id="PF13379">
    <property type="entry name" value="NMT1_2"/>
    <property type="match status" value="1"/>
</dbReference>
<dbReference type="Gene3D" id="3.40.190.10">
    <property type="entry name" value="Periplasmic binding protein-like II"/>
    <property type="match status" value="2"/>
</dbReference>
<evidence type="ECO:0000256" key="2">
    <source>
        <dbReference type="ARBA" id="ARBA00004651"/>
    </source>
</evidence>
<dbReference type="PANTHER" id="PTHR30151:SF25">
    <property type="entry name" value="TAURINE TRANSPORT SYSTEM PERMEASE PROTEIN TAUC"/>
    <property type="match status" value="1"/>
</dbReference>
<dbReference type="Pfam" id="PF00528">
    <property type="entry name" value="BPD_transp_1"/>
    <property type="match status" value="1"/>
</dbReference>
<keyword evidence="4" id="KW-1003">Cell membrane</keyword>
<keyword evidence="7 9" id="KW-1133">Transmembrane helix</keyword>
<dbReference type="CDD" id="cd13553">
    <property type="entry name" value="PBP2_NrtA_CpmA_like"/>
    <property type="match status" value="1"/>
</dbReference>
<dbReference type="InterPro" id="IPR035906">
    <property type="entry name" value="MetI-like_sf"/>
</dbReference>
<name>A0ABP7XW98_9ACTN</name>
<dbReference type="InterPro" id="IPR000515">
    <property type="entry name" value="MetI-like"/>
</dbReference>
<feature type="transmembrane region" description="Helical" evidence="9">
    <location>
        <begin position="402"/>
        <end position="419"/>
    </location>
</feature>
<keyword evidence="8 9" id="KW-0472">Membrane</keyword>
<evidence type="ECO:0000313" key="13">
    <source>
        <dbReference type="Proteomes" id="UP001500266"/>
    </source>
</evidence>
<dbReference type="PANTHER" id="PTHR30151">
    <property type="entry name" value="ALKANE SULFONATE ABC TRANSPORTER-RELATED, MEMBRANE SUBUNIT"/>
    <property type="match status" value="1"/>
</dbReference>
<evidence type="ECO:0000313" key="12">
    <source>
        <dbReference type="EMBL" id="GAA4127016.1"/>
    </source>
</evidence>
<feature type="transmembrane region" description="Helical" evidence="9">
    <location>
        <begin position="572"/>
        <end position="592"/>
    </location>
</feature>
<evidence type="ECO:0000256" key="5">
    <source>
        <dbReference type="ARBA" id="ARBA00022519"/>
    </source>
</evidence>
<accession>A0ABP7XW98</accession>
<dbReference type="CDD" id="cd06261">
    <property type="entry name" value="TM_PBP2"/>
    <property type="match status" value="1"/>
</dbReference>
<dbReference type="SUPFAM" id="SSF53850">
    <property type="entry name" value="Periplasmic binding protein-like II"/>
    <property type="match status" value="1"/>
</dbReference>
<dbReference type="InterPro" id="IPR006311">
    <property type="entry name" value="TAT_signal"/>
</dbReference>
<evidence type="ECO:0000256" key="9">
    <source>
        <dbReference type="RuleBase" id="RU363032"/>
    </source>
</evidence>
<dbReference type="Gene3D" id="1.10.3720.10">
    <property type="entry name" value="MetI-like"/>
    <property type="match status" value="1"/>
</dbReference>
<evidence type="ECO:0000256" key="4">
    <source>
        <dbReference type="ARBA" id="ARBA00022475"/>
    </source>
</evidence>
<dbReference type="PROSITE" id="PS50928">
    <property type="entry name" value="ABC_TM1"/>
    <property type="match status" value="1"/>
</dbReference>
<sequence length="683" mass="72362">MSAAVDRRALLGGGLGLGLAAGLGAAVAAGRPAGAGTSGGALRIGYLPITDASPLLVAHRRGLYDRFGVRVARPVRFRSWAELAQAFVARKVDVVHLLAPFAVQLRYGLGAPVRMLAWNHTNGSSITLANGITDLGGLAGRTFAIPYWWSIHNIIAQRLFRAGGLRPVLRRNPCRSRGEVRLVVMSPSDMLPAMSNGVISGYVVADPFNAMAEVRGVGRIHRFLGGLWRDHACCVVVVNQATIDADPDRVQRFTDALAAAQLGIAANRPAAAAALADGYLPQPRPAIGKALGYRREGYERTGAIRRRDGERQRIGFSPFPFPSYTSALVEAMGRTLVDVDTRFLDGLDPARVHGDLVDDSFARRAIATSGSPAAFGLPASLTRVEEVNVFMTAGTERPPRRALTVVVPILVLVALWWLLTSVPASGHVVLSGFAPQRAVPALYEAAVHGRLFPGTAASLWRLFLGLAIAAACGVPLGLLVGLVPAVERATRPLFHFLRMISPLSWAPVAIALFGIGHRPVHFLVAVAAVWPIMLNAAAGVQAIDPGFLLVARSLGATSAERLRTIVLPGVRTPLLTGLRLALGTAWIVIVPAEMLGVDSGLGYAILNARDQLAFDRLMAVILWIGLLGYLMDSGFRALLASGTRSPSENRPRKTAPAGRPESGGAETAEEYATPSTGRPSSAT</sequence>
<feature type="transmembrane region" description="Helical" evidence="9">
    <location>
        <begin position="522"/>
        <end position="551"/>
    </location>
</feature>
<feature type="transmembrane region" description="Helical" evidence="9">
    <location>
        <begin position="459"/>
        <end position="484"/>
    </location>
</feature>
<dbReference type="Proteomes" id="UP001500266">
    <property type="component" value="Unassembled WGS sequence"/>
</dbReference>
<evidence type="ECO:0000256" key="8">
    <source>
        <dbReference type="ARBA" id="ARBA00023136"/>
    </source>
</evidence>
<proteinExistence type="inferred from homology"/>
<organism evidence="12 13">
    <name type="scientific">Actinomadura keratinilytica</name>
    <dbReference type="NCBI Taxonomy" id="547461"/>
    <lineage>
        <taxon>Bacteria</taxon>
        <taxon>Bacillati</taxon>
        <taxon>Actinomycetota</taxon>
        <taxon>Actinomycetes</taxon>
        <taxon>Streptosporangiales</taxon>
        <taxon>Thermomonosporaceae</taxon>
        <taxon>Actinomadura</taxon>
    </lineage>
</organism>
<feature type="transmembrane region" description="Helical" evidence="9">
    <location>
        <begin position="496"/>
        <end position="516"/>
    </location>
</feature>
<comment type="similarity">
    <text evidence="9">Belongs to the binding-protein-dependent transport system permease family.</text>
</comment>
<keyword evidence="6 9" id="KW-0812">Transmembrane</keyword>
<reference evidence="13" key="1">
    <citation type="journal article" date="2019" name="Int. J. Syst. Evol. Microbiol.">
        <title>The Global Catalogue of Microorganisms (GCM) 10K type strain sequencing project: providing services to taxonomists for standard genome sequencing and annotation.</title>
        <authorList>
            <consortium name="The Broad Institute Genomics Platform"/>
            <consortium name="The Broad Institute Genome Sequencing Center for Infectious Disease"/>
            <person name="Wu L."/>
            <person name="Ma J."/>
        </authorList>
    </citation>
    <scope>NUCLEOTIDE SEQUENCE [LARGE SCALE GENOMIC DNA]</scope>
    <source>
        <strain evidence="13">JCM 17316</strain>
    </source>
</reference>
<gene>
    <name evidence="12" type="ORF">GCM10022416_01290</name>
</gene>
<feature type="domain" description="ABC transmembrane type-1" evidence="11">
    <location>
        <begin position="455"/>
        <end position="639"/>
    </location>
</feature>
<dbReference type="InterPro" id="IPR044527">
    <property type="entry name" value="NrtA/CpmA_ABC-bd_dom"/>
</dbReference>